<feature type="region of interest" description="Disordered" evidence="3">
    <location>
        <begin position="485"/>
        <end position="529"/>
    </location>
</feature>
<feature type="compositionally biased region" description="Polar residues" evidence="3">
    <location>
        <begin position="485"/>
        <end position="509"/>
    </location>
</feature>
<dbReference type="InterPro" id="IPR025724">
    <property type="entry name" value="GAG-pre-integrase_dom"/>
</dbReference>
<dbReference type="InterPro" id="IPR039537">
    <property type="entry name" value="Retrotran_Ty1/copia-like"/>
</dbReference>
<dbReference type="GO" id="GO:0003676">
    <property type="term" value="F:nucleic acid binding"/>
    <property type="evidence" value="ECO:0007669"/>
    <property type="project" value="InterPro"/>
</dbReference>
<reference evidence="5" key="1">
    <citation type="journal article" date="2019" name="Sci. Rep.">
        <title>Draft genome of Tanacetum cinerariifolium, the natural source of mosquito coil.</title>
        <authorList>
            <person name="Yamashiro T."/>
            <person name="Shiraishi A."/>
            <person name="Satake H."/>
            <person name="Nakayama K."/>
        </authorList>
    </citation>
    <scope>NUCLEOTIDE SEQUENCE</scope>
</reference>
<dbReference type="GO" id="GO:0015074">
    <property type="term" value="P:DNA integration"/>
    <property type="evidence" value="ECO:0007669"/>
    <property type="project" value="InterPro"/>
</dbReference>
<dbReference type="InterPro" id="IPR012337">
    <property type="entry name" value="RNaseH-like_sf"/>
</dbReference>
<dbReference type="Pfam" id="PF07727">
    <property type="entry name" value="RVT_2"/>
    <property type="match status" value="1"/>
</dbReference>
<keyword evidence="1" id="KW-0479">Metal-binding</keyword>
<name>A0A6L2NBA7_TANCI</name>
<dbReference type="AlphaFoldDB" id="A0A6L2NBA7"/>
<proteinExistence type="predicted"/>
<dbReference type="Gene3D" id="3.30.420.10">
    <property type="entry name" value="Ribonuclease H-like superfamily/Ribonuclease H"/>
    <property type="match status" value="1"/>
</dbReference>
<dbReference type="PROSITE" id="PS50994">
    <property type="entry name" value="INTEGRASE"/>
    <property type="match status" value="1"/>
</dbReference>
<dbReference type="InterPro" id="IPR013103">
    <property type="entry name" value="RVT_2"/>
</dbReference>
<dbReference type="PANTHER" id="PTHR42648">
    <property type="entry name" value="TRANSPOSASE, PUTATIVE-RELATED"/>
    <property type="match status" value="1"/>
</dbReference>
<evidence type="ECO:0000256" key="3">
    <source>
        <dbReference type="SAM" id="MobiDB-lite"/>
    </source>
</evidence>
<dbReference type="PANTHER" id="PTHR42648:SF32">
    <property type="entry name" value="RIBONUCLEASE H-LIKE DOMAIN, GAG-PRE-INTEGRASE DOMAIN PROTEIN-RELATED"/>
    <property type="match status" value="1"/>
</dbReference>
<dbReference type="GO" id="GO:0006508">
    <property type="term" value="P:proteolysis"/>
    <property type="evidence" value="ECO:0007669"/>
    <property type="project" value="UniProtKB-KW"/>
</dbReference>
<keyword evidence="2" id="KW-0378">Hydrolase</keyword>
<dbReference type="GO" id="GO:0008233">
    <property type="term" value="F:peptidase activity"/>
    <property type="evidence" value="ECO:0007669"/>
    <property type="project" value="UniProtKB-KW"/>
</dbReference>
<dbReference type="InterPro" id="IPR001584">
    <property type="entry name" value="Integrase_cat-core"/>
</dbReference>
<organism evidence="5">
    <name type="scientific">Tanacetum cinerariifolium</name>
    <name type="common">Dalmatian daisy</name>
    <name type="synonym">Chrysanthemum cinerariifolium</name>
    <dbReference type="NCBI Taxonomy" id="118510"/>
    <lineage>
        <taxon>Eukaryota</taxon>
        <taxon>Viridiplantae</taxon>
        <taxon>Streptophyta</taxon>
        <taxon>Embryophyta</taxon>
        <taxon>Tracheophyta</taxon>
        <taxon>Spermatophyta</taxon>
        <taxon>Magnoliopsida</taxon>
        <taxon>eudicotyledons</taxon>
        <taxon>Gunneridae</taxon>
        <taxon>Pentapetalae</taxon>
        <taxon>asterids</taxon>
        <taxon>campanulids</taxon>
        <taxon>Asterales</taxon>
        <taxon>Asteraceae</taxon>
        <taxon>Asteroideae</taxon>
        <taxon>Anthemideae</taxon>
        <taxon>Anthemidinae</taxon>
        <taxon>Tanacetum</taxon>
    </lineage>
</organism>
<feature type="domain" description="Integrase catalytic" evidence="4">
    <location>
        <begin position="680"/>
        <end position="794"/>
    </location>
</feature>
<gene>
    <name evidence="5" type="ORF">Tci_055436</name>
</gene>
<dbReference type="GO" id="GO:0046872">
    <property type="term" value="F:metal ion binding"/>
    <property type="evidence" value="ECO:0007669"/>
    <property type="project" value="UniProtKB-KW"/>
</dbReference>
<evidence type="ECO:0000259" key="4">
    <source>
        <dbReference type="PROSITE" id="PS50994"/>
    </source>
</evidence>
<dbReference type="InterPro" id="IPR057670">
    <property type="entry name" value="SH3_retrovirus"/>
</dbReference>
<dbReference type="SUPFAM" id="SSF53098">
    <property type="entry name" value="Ribonuclease H-like"/>
    <property type="match status" value="1"/>
</dbReference>
<accession>A0A6L2NBA7</accession>
<evidence type="ECO:0000256" key="2">
    <source>
        <dbReference type="ARBA" id="ARBA00022801"/>
    </source>
</evidence>
<evidence type="ECO:0000256" key="1">
    <source>
        <dbReference type="ARBA" id="ARBA00022723"/>
    </source>
</evidence>
<feature type="compositionally biased region" description="Polar residues" evidence="3">
    <location>
        <begin position="141"/>
        <end position="159"/>
    </location>
</feature>
<comment type="caution">
    <text evidence="5">The sequence shown here is derived from an EMBL/GenBank/DDBJ whole genome shotgun (WGS) entry which is preliminary data.</text>
</comment>
<feature type="region of interest" description="Disordered" evidence="3">
    <location>
        <begin position="136"/>
        <end position="159"/>
    </location>
</feature>
<sequence>MDLIISLGQKNTLAEYMILYGADNRPPMLDKDLYDSWKSQMELYMQNREHGRMILESVEHGPLIWPTVEENDSGFVVPVFSPGDDPIACLNKGMEFLTAVASLRFFYTNNQLEASSNTRNQANIQDRRVTVQQVQGRQGQNYSGTTYKGNATSSKGNTTSGPTRVVKYYNCQDLGIPSGQAQTIIPHNAAFQTNDLDTYDSDCDHLSTTQAVLMANISNYGSNVISEVPNFETYLNDIDNQSVHALQDFKQSPVRLTEDFGKRFTPQQELLAEEAFCLCISNPTIESSSTPPVRVEVPNELPKNDLKAQPLDKDTTICKLKDTIKSLRKNNKKEIVDHDRCDLATINEELENSVAKLLSENKSLYKEINHVKQVFKDQFNSIKQTHVLQKEQSDSLINKLNLKSAENEDLKAQIQDKVFVITSLKNDLRKLKGKATVDNTAQIPSATTIAPGMFKLDLEPLAPKLVHNREIHINYLKHRVKCSTSASGSKHLGNTKNNRISQPLSSNKINKAKDKPRSVKTRKNKKNHVNKVKCDDHVMQSMSNANFVSISINNAPIKNSVNDVKSGCLCAICDSRCSKHMTGNRSQLMNFVSKFLGTVRFENDQIARIMGYGDYQLGSFIISRTKSWLGHQQLSHLNFGTLNKLAKDGLARRIPRLKFQKDHLCFACALGKSKKSSHQPKAEDTNQEKPYLLHMYLCGPMRVAGINGKKILHEFYENVGISHQTSVARTPQQNGVVERRNRTLVEAARTMLIFSKALLFLWADAINTACYTQNRSLIRLRYNKTPYELMQDKKPNLSFLHVFGSLCYPTNDHEDLGKFDAKADIGIFVGYAPAKKAFRIYNRRTWIISKTIHVTFDELTAMASEQFISGPGLHFMTPSTSIQEAAAPRAEVLADSPVSISINEDAPLIIKPKNFKQEMTKPSWIDAMQEEIHEFERLEVWELVPCPDNVFLIKLKWIYKVKTDEFGRVLKNKARLVAQGFRQEKGFDFEESFAPVARIEAIRIFVANAAHKNMTIYQMDVKMAFLMASLKRRSTFYNQKDLLTRITHHMSTSSKRLFTVSNKHHVHGAGGEWNRGAILCSAEYQTADIFIKSLPRERFNLIDKLGMKIMSPDTLKCLAEETNE</sequence>
<dbReference type="InterPro" id="IPR036397">
    <property type="entry name" value="RNaseH_sf"/>
</dbReference>
<feature type="compositionally biased region" description="Basic residues" evidence="3">
    <location>
        <begin position="518"/>
        <end position="529"/>
    </location>
</feature>
<dbReference type="Pfam" id="PF25597">
    <property type="entry name" value="SH3_retrovirus"/>
    <property type="match status" value="1"/>
</dbReference>
<evidence type="ECO:0000313" key="5">
    <source>
        <dbReference type="EMBL" id="GEU83458.1"/>
    </source>
</evidence>
<dbReference type="Pfam" id="PF13976">
    <property type="entry name" value="gag_pre-integrs"/>
    <property type="match status" value="1"/>
</dbReference>
<protein>
    <submittedName>
        <fullName evidence="5">Retrovirus-related Pol polyprotein from transposon TNT 1-94</fullName>
    </submittedName>
</protein>
<dbReference type="EMBL" id="BKCJ010008687">
    <property type="protein sequence ID" value="GEU83458.1"/>
    <property type="molecule type" value="Genomic_DNA"/>
</dbReference>